<evidence type="ECO:0000256" key="1">
    <source>
        <dbReference type="SAM" id="MobiDB-lite"/>
    </source>
</evidence>
<sequence length="446" mass="48827">MDADYEYPIYGWTATNHYNETLDLFYHRWQTGREAQEIFLEQNSLVLEAEGGQPQQIQVNTGIVTRDDAQVAASWNSLWDDEEDSDNTEQEDSFYYCLSPEKVCSLESVTSTGGTVVSFSFIGEEGGREFPSTGGHINEAQGSTMPSPPPSHASPDPSDPSRVTNTENLDNADLSGPERSGLPPHNLDRLASERCLDQDGPRADKPTHGTRWEPITVMLGNWEKEYTVIKPYADYTDVPSPIILPGSPPQRAPKPSLSGFYKVPTVRDPLEEYLKSGSNRNVEEASPPAPPLQFPEIATSKNPNQNQNLRRGLQRSNSDISFLDLGDPYQPLDTKHLAGDSNTAISLSLSRGAGASASGYPTSTSIYHPLVSPPLVTLRPVQGLRARRGLEGTTLSLQIPANSDPRRSASGSPQFTGASTTSSLGATFQLDEELNNCEFFPRRGQR</sequence>
<gene>
    <name evidence="2" type="ORF">TCE0_034r10888</name>
</gene>
<dbReference type="EMBL" id="DF933830">
    <property type="protein sequence ID" value="GAM39382.1"/>
    <property type="molecule type" value="Genomic_DNA"/>
</dbReference>
<accession>A0A6V8HD34</accession>
<dbReference type="Proteomes" id="UP000053095">
    <property type="component" value="Unassembled WGS sequence"/>
</dbReference>
<dbReference type="AlphaFoldDB" id="A0A6V8HD34"/>
<evidence type="ECO:0000313" key="3">
    <source>
        <dbReference type="Proteomes" id="UP000053095"/>
    </source>
</evidence>
<feature type="region of interest" description="Disordered" evidence="1">
    <location>
        <begin position="395"/>
        <end position="427"/>
    </location>
</feature>
<keyword evidence="3" id="KW-1185">Reference proteome</keyword>
<comment type="caution">
    <text evidence="2">The sequence shown here is derived from an EMBL/GenBank/DDBJ whole genome shotgun (WGS) entry which is preliminary data.</text>
</comment>
<feature type="region of interest" description="Disordered" evidence="1">
    <location>
        <begin position="127"/>
        <end position="187"/>
    </location>
</feature>
<name>A0A6V8HD34_TALPI</name>
<proteinExistence type="predicted"/>
<feature type="compositionally biased region" description="Low complexity" evidence="1">
    <location>
        <begin position="416"/>
        <end position="427"/>
    </location>
</feature>
<feature type="region of interest" description="Disordered" evidence="1">
    <location>
        <begin position="278"/>
        <end position="310"/>
    </location>
</feature>
<protein>
    <submittedName>
        <fullName evidence="2">Uncharacterized protein</fullName>
    </submittedName>
</protein>
<reference evidence="3" key="1">
    <citation type="journal article" date="2015" name="Genome Announc.">
        <title>Draft genome sequence of Talaromyces cellulolyticus strain Y-94, a source of lignocellulosic biomass-degrading enzymes.</title>
        <authorList>
            <person name="Fujii T."/>
            <person name="Koike H."/>
            <person name="Sawayama S."/>
            <person name="Yano S."/>
            <person name="Inoue H."/>
        </authorList>
    </citation>
    <scope>NUCLEOTIDE SEQUENCE [LARGE SCALE GENOMIC DNA]</scope>
    <source>
        <strain evidence="3">Y-94</strain>
    </source>
</reference>
<feature type="compositionally biased region" description="Polar residues" evidence="1">
    <location>
        <begin position="299"/>
        <end position="310"/>
    </location>
</feature>
<evidence type="ECO:0000313" key="2">
    <source>
        <dbReference type="EMBL" id="GAM39382.1"/>
    </source>
</evidence>
<organism evidence="2 3">
    <name type="scientific">Talaromyces pinophilus</name>
    <name type="common">Penicillium pinophilum</name>
    <dbReference type="NCBI Taxonomy" id="128442"/>
    <lineage>
        <taxon>Eukaryota</taxon>
        <taxon>Fungi</taxon>
        <taxon>Dikarya</taxon>
        <taxon>Ascomycota</taxon>
        <taxon>Pezizomycotina</taxon>
        <taxon>Eurotiomycetes</taxon>
        <taxon>Eurotiomycetidae</taxon>
        <taxon>Eurotiales</taxon>
        <taxon>Trichocomaceae</taxon>
        <taxon>Talaromyces</taxon>
        <taxon>Talaromyces sect. Talaromyces</taxon>
    </lineage>
</organism>